<dbReference type="EMBL" id="LRVM01000001">
    <property type="protein sequence ID" value="KXL54490.1"/>
    <property type="molecule type" value="Genomic_DNA"/>
</dbReference>
<comment type="function">
    <text evidence="7">Involved in DNA repair and RecF pathway recombination.</text>
</comment>
<organism evidence="9 10">
    <name type="scientific">Anaerotignum neopropionicum</name>
    <dbReference type="NCBI Taxonomy" id="36847"/>
    <lineage>
        <taxon>Bacteria</taxon>
        <taxon>Bacillati</taxon>
        <taxon>Bacillota</taxon>
        <taxon>Clostridia</taxon>
        <taxon>Lachnospirales</taxon>
        <taxon>Anaerotignaceae</taxon>
        <taxon>Anaerotignum</taxon>
    </lineage>
</organism>
<accession>A0A136WJC0</accession>
<evidence type="ECO:0000256" key="1">
    <source>
        <dbReference type="ARBA" id="ARBA00007452"/>
    </source>
</evidence>
<dbReference type="Pfam" id="PF02565">
    <property type="entry name" value="RecO_C"/>
    <property type="match status" value="1"/>
</dbReference>
<dbReference type="Gene3D" id="2.40.50.140">
    <property type="entry name" value="Nucleic acid-binding proteins"/>
    <property type="match status" value="1"/>
</dbReference>
<evidence type="ECO:0000256" key="7">
    <source>
        <dbReference type="HAMAP-Rule" id="MF_00201"/>
    </source>
</evidence>
<evidence type="ECO:0000256" key="6">
    <source>
        <dbReference type="ARBA" id="ARBA00033409"/>
    </source>
</evidence>
<dbReference type="InterPro" id="IPR012340">
    <property type="entry name" value="NA-bd_OB-fold"/>
</dbReference>
<dbReference type="GO" id="GO:0006302">
    <property type="term" value="P:double-strand break repair"/>
    <property type="evidence" value="ECO:0007669"/>
    <property type="project" value="TreeGrafter"/>
</dbReference>
<dbReference type="PANTHER" id="PTHR33991:SF1">
    <property type="entry name" value="DNA REPAIR PROTEIN RECO"/>
    <property type="match status" value="1"/>
</dbReference>
<feature type="domain" description="DNA replication/recombination mediator RecO N-terminal" evidence="8">
    <location>
        <begin position="1"/>
        <end position="79"/>
    </location>
</feature>
<dbReference type="InterPro" id="IPR003717">
    <property type="entry name" value="RecO"/>
</dbReference>
<dbReference type="SUPFAM" id="SSF57863">
    <property type="entry name" value="ArfGap/RecO-like zinc finger"/>
    <property type="match status" value="1"/>
</dbReference>
<evidence type="ECO:0000313" key="10">
    <source>
        <dbReference type="Proteomes" id="UP000070539"/>
    </source>
</evidence>
<dbReference type="InterPro" id="IPR037278">
    <property type="entry name" value="ARFGAP/RecO"/>
</dbReference>
<dbReference type="InterPro" id="IPR022572">
    <property type="entry name" value="DNA_rep/recomb_RecO_N"/>
</dbReference>
<dbReference type="SUPFAM" id="SSF50249">
    <property type="entry name" value="Nucleic acid-binding proteins"/>
    <property type="match status" value="1"/>
</dbReference>
<dbReference type="PANTHER" id="PTHR33991">
    <property type="entry name" value="DNA REPAIR PROTEIN RECO"/>
    <property type="match status" value="1"/>
</dbReference>
<evidence type="ECO:0000256" key="5">
    <source>
        <dbReference type="ARBA" id="ARBA00023204"/>
    </source>
</evidence>
<evidence type="ECO:0000256" key="3">
    <source>
        <dbReference type="ARBA" id="ARBA00022763"/>
    </source>
</evidence>
<dbReference type="NCBIfam" id="TIGR00613">
    <property type="entry name" value="reco"/>
    <property type="match status" value="1"/>
</dbReference>
<evidence type="ECO:0000256" key="4">
    <source>
        <dbReference type="ARBA" id="ARBA00023172"/>
    </source>
</evidence>
<dbReference type="GO" id="GO:0006310">
    <property type="term" value="P:DNA recombination"/>
    <property type="evidence" value="ECO:0007669"/>
    <property type="project" value="UniProtKB-UniRule"/>
</dbReference>
<dbReference type="Gene3D" id="1.20.1440.120">
    <property type="entry name" value="Recombination protein O, C-terminal domain"/>
    <property type="match status" value="1"/>
</dbReference>
<dbReference type="Pfam" id="PF11967">
    <property type="entry name" value="RecO_N"/>
    <property type="match status" value="1"/>
</dbReference>
<dbReference type="Proteomes" id="UP000070539">
    <property type="component" value="Unassembled WGS sequence"/>
</dbReference>
<evidence type="ECO:0000313" key="9">
    <source>
        <dbReference type="EMBL" id="KXL54490.1"/>
    </source>
</evidence>
<dbReference type="HAMAP" id="MF_00201">
    <property type="entry name" value="RecO"/>
    <property type="match status" value="1"/>
</dbReference>
<sequence>MSVVKLRGIVIGESQNGESSKRILVLAKDVGRVMLNARGAKNTKSKLLSGTQLFSYCDFMAYTGKGFYSLTQADLIESFYDIRMDMDKLAEAVYLAELVEKTCPAGMEQDETLRLLLYTLTALEKTQVPPRLISRIFEVKYLQLSGLLSDEGCMVCGKAEEPLFFNEADGEFLCRKHCRGGEVPMLGAVQKAISFVTQRGEKQIFAFVLSQEAMVQMDEILRRYLEVHMGVRLKSREFSKEL</sequence>
<dbReference type="GO" id="GO:0043590">
    <property type="term" value="C:bacterial nucleoid"/>
    <property type="evidence" value="ECO:0007669"/>
    <property type="project" value="TreeGrafter"/>
</dbReference>
<evidence type="ECO:0000259" key="8">
    <source>
        <dbReference type="Pfam" id="PF11967"/>
    </source>
</evidence>
<proteinExistence type="inferred from homology"/>
<name>A0A136WJC0_9FIRM</name>
<keyword evidence="4 7" id="KW-0233">DNA recombination</keyword>
<dbReference type="InterPro" id="IPR042242">
    <property type="entry name" value="RecO_C"/>
</dbReference>
<evidence type="ECO:0000256" key="2">
    <source>
        <dbReference type="ARBA" id="ARBA00021310"/>
    </source>
</evidence>
<gene>
    <name evidence="7 9" type="primary">recO</name>
    <name evidence="9" type="ORF">CLNEO_05960</name>
</gene>
<dbReference type="STRING" id="36847.CLNEO_05960"/>
<dbReference type="AlphaFoldDB" id="A0A136WJC0"/>
<keyword evidence="5 7" id="KW-0234">DNA repair</keyword>
<comment type="caution">
    <text evidence="9">The sequence shown here is derived from an EMBL/GenBank/DDBJ whole genome shotgun (WGS) entry which is preliminary data.</text>
</comment>
<reference evidence="9 10" key="1">
    <citation type="submission" date="2016-01" db="EMBL/GenBank/DDBJ databases">
        <title>Genome sequence of Clostridium neopropionicum X4, DSM-3847.</title>
        <authorList>
            <person name="Poehlein A."/>
            <person name="Beck M.H."/>
            <person name="Bengelsdorf F.R."/>
            <person name="Daniel R."/>
            <person name="Duerre P."/>
        </authorList>
    </citation>
    <scope>NUCLEOTIDE SEQUENCE [LARGE SCALE GENOMIC DNA]</scope>
    <source>
        <strain evidence="9 10">DSM-3847</strain>
    </source>
</reference>
<comment type="similarity">
    <text evidence="1 7">Belongs to the RecO family.</text>
</comment>
<keyword evidence="3 7" id="KW-0227">DNA damage</keyword>
<keyword evidence="10" id="KW-1185">Reference proteome</keyword>
<dbReference type="RefSeq" id="WP_066084183.1">
    <property type="nucleotide sequence ID" value="NZ_LRVM01000001.1"/>
</dbReference>
<dbReference type="OrthoDB" id="9797083at2"/>
<protein>
    <recommendedName>
        <fullName evidence="2 7">DNA repair protein RecO</fullName>
    </recommendedName>
    <alternativeName>
        <fullName evidence="6 7">Recombination protein O</fullName>
    </alternativeName>
</protein>